<evidence type="ECO:0000313" key="4">
    <source>
        <dbReference type="Proteomes" id="UP000325974"/>
    </source>
</evidence>
<dbReference type="GO" id="GO:0008270">
    <property type="term" value="F:zinc ion binding"/>
    <property type="evidence" value="ECO:0007669"/>
    <property type="project" value="InterPro"/>
</dbReference>
<dbReference type="RefSeq" id="YP_009953589.1">
    <property type="nucleotide sequence ID" value="NC_051623.1"/>
</dbReference>
<dbReference type="SMART" id="SM00507">
    <property type="entry name" value="HNHc"/>
    <property type="match status" value="1"/>
</dbReference>
<feature type="region of interest" description="Disordered" evidence="1">
    <location>
        <begin position="70"/>
        <end position="104"/>
    </location>
</feature>
<dbReference type="GO" id="GO:0003676">
    <property type="term" value="F:nucleic acid binding"/>
    <property type="evidence" value="ECO:0007669"/>
    <property type="project" value="InterPro"/>
</dbReference>
<dbReference type="Gene3D" id="1.10.30.50">
    <property type="match status" value="1"/>
</dbReference>
<dbReference type="Pfam" id="PF01844">
    <property type="entry name" value="HNH"/>
    <property type="match status" value="1"/>
</dbReference>
<gene>
    <name evidence="3" type="primary">96</name>
    <name evidence="3" type="ORF">SEA_MARSHAWN_96</name>
</gene>
<organism evidence="3 4">
    <name type="scientific">Mycobacterium phage Marshawn</name>
    <dbReference type="NCBI Taxonomy" id="2652423"/>
    <lineage>
        <taxon>Viruses</taxon>
        <taxon>Duplodnaviria</taxon>
        <taxon>Heunggongvirae</taxon>
        <taxon>Uroviricota</taxon>
        <taxon>Caudoviricetes</taxon>
        <taxon>Weiservirinae</taxon>
        <taxon>Anayavirus</taxon>
        <taxon>Anayavirus marshawn</taxon>
    </lineage>
</organism>
<evidence type="ECO:0000259" key="2">
    <source>
        <dbReference type="SMART" id="SM00507"/>
    </source>
</evidence>
<dbReference type="GO" id="GO:0004519">
    <property type="term" value="F:endonuclease activity"/>
    <property type="evidence" value="ECO:0007669"/>
    <property type="project" value="UniProtKB-KW"/>
</dbReference>
<dbReference type="Proteomes" id="UP000325974">
    <property type="component" value="Segment"/>
</dbReference>
<name>A0A5P8D8W6_9CAUD</name>
<feature type="domain" description="HNH nuclease" evidence="2">
    <location>
        <begin position="12"/>
        <end position="71"/>
    </location>
</feature>
<dbReference type="InterPro" id="IPR002711">
    <property type="entry name" value="HNH"/>
</dbReference>
<keyword evidence="3" id="KW-0378">Hydrolase</keyword>
<evidence type="ECO:0000313" key="3">
    <source>
        <dbReference type="EMBL" id="QFP94882.1"/>
    </source>
</evidence>
<keyword evidence="3" id="KW-0540">Nuclease</keyword>
<dbReference type="CDD" id="cd00085">
    <property type="entry name" value="HNHc"/>
    <property type="match status" value="1"/>
</dbReference>
<dbReference type="InterPro" id="IPR003615">
    <property type="entry name" value="HNH_nuc"/>
</dbReference>
<accession>A0A5P8D8W6</accession>
<proteinExistence type="predicted"/>
<dbReference type="GeneID" id="60325064"/>
<evidence type="ECO:0000256" key="1">
    <source>
        <dbReference type="SAM" id="MobiDB-lite"/>
    </source>
</evidence>
<dbReference type="KEGG" id="vg:60325064"/>
<protein>
    <submittedName>
        <fullName evidence="3">HNH endonuclease</fullName>
    </submittedName>
</protein>
<sequence>MSEGRNTARRERFRRAIKRGKPDCAVCGLPIDYEANHLDPLSFQIDHVTPLARGGTDTLDNIQACHRRCNRDKGDSLPDYSPDSPSGGGPDVGVVFVTARQWSP</sequence>
<keyword evidence="3" id="KW-0255">Endonuclease</keyword>
<keyword evidence="4" id="KW-1185">Reference proteome</keyword>
<reference evidence="3 4" key="1">
    <citation type="submission" date="2019-08" db="EMBL/GenBank/DDBJ databases">
        <authorList>
            <person name="Tisher V."/>
            <person name="Wilcox J."/>
            <person name="Boggs D."/>
            <person name="Byrne M."/>
            <person name="Copriviza J."/>
            <person name="deSilva C."/>
            <person name="Devereaux C."/>
            <person name="Hart C."/>
            <person name="Holyfield W."/>
            <person name="Sciammas C."/>
            <person name="Splaine-Duchscherer K."/>
            <person name="Bonilla C."/>
            <person name="Ettinger A.-S.H."/>
            <person name="Ettinger W.F."/>
            <person name="Haydock J."/>
            <person name="Anders K.R."/>
            <person name="Garlena R.A."/>
            <person name="Russell D.A."/>
            <person name="Pope W.H."/>
            <person name="Jacobs-Sera D."/>
            <person name="Hatfull G.F."/>
        </authorList>
    </citation>
    <scope>NUCLEOTIDE SEQUENCE [LARGE SCALE GENOMIC DNA]</scope>
</reference>
<dbReference type="EMBL" id="MN284895">
    <property type="protein sequence ID" value="QFP94882.1"/>
    <property type="molecule type" value="Genomic_DNA"/>
</dbReference>